<dbReference type="CDD" id="cd12797">
    <property type="entry name" value="M23_peptidase"/>
    <property type="match status" value="1"/>
</dbReference>
<dbReference type="InterPro" id="IPR057309">
    <property type="entry name" value="PcsB_CC"/>
</dbReference>
<dbReference type="Pfam" id="PF24568">
    <property type="entry name" value="CC_PcsB"/>
    <property type="match status" value="1"/>
</dbReference>
<dbReference type="OrthoDB" id="9809488at2"/>
<feature type="coiled-coil region" evidence="2">
    <location>
        <begin position="95"/>
        <end position="122"/>
    </location>
</feature>
<dbReference type="PATRIC" id="fig|1303518.3.peg.90"/>
<dbReference type="KEGG" id="ccz:CCALI_00089"/>
<dbReference type="EMBL" id="HF951689">
    <property type="protein sequence ID" value="CCW33928.1"/>
    <property type="molecule type" value="Genomic_DNA"/>
</dbReference>
<evidence type="ECO:0000256" key="1">
    <source>
        <dbReference type="ARBA" id="ARBA00022729"/>
    </source>
</evidence>
<keyword evidence="2" id="KW-0175">Coiled coil</keyword>
<keyword evidence="1" id="KW-0732">Signal</keyword>
<dbReference type="Proteomes" id="UP000014227">
    <property type="component" value="Chromosome I"/>
</dbReference>
<dbReference type="GO" id="GO:0004222">
    <property type="term" value="F:metalloendopeptidase activity"/>
    <property type="evidence" value="ECO:0007669"/>
    <property type="project" value="TreeGrafter"/>
</dbReference>
<dbReference type="PANTHER" id="PTHR21666">
    <property type="entry name" value="PEPTIDASE-RELATED"/>
    <property type="match status" value="1"/>
</dbReference>
<proteinExistence type="predicted"/>
<feature type="region of interest" description="Disordered" evidence="3">
    <location>
        <begin position="28"/>
        <end position="47"/>
    </location>
</feature>
<dbReference type="STRING" id="454171.CP488_01068"/>
<feature type="coiled-coil region" evidence="2">
    <location>
        <begin position="190"/>
        <end position="273"/>
    </location>
</feature>
<dbReference type="HOGENOM" id="CLU_029425_4_3_0"/>
<dbReference type="Pfam" id="PF01551">
    <property type="entry name" value="Peptidase_M23"/>
    <property type="match status" value="1"/>
</dbReference>
<evidence type="ECO:0000259" key="4">
    <source>
        <dbReference type="Pfam" id="PF01551"/>
    </source>
</evidence>
<accession>S0EW91</accession>
<dbReference type="InterPro" id="IPR050570">
    <property type="entry name" value="Cell_wall_metabolism_enzyme"/>
</dbReference>
<dbReference type="Gene3D" id="6.10.250.3150">
    <property type="match status" value="1"/>
</dbReference>
<name>S0EW91_CHTCT</name>
<dbReference type="AlphaFoldDB" id="S0EW91"/>
<gene>
    <name evidence="6" type="ORF">CCALI_00089</name>
</gene>
<protein>
    <submittedName>
        <fullName evidence="6">Membrane-bound metallopeptidase</fullName>
    </submittedName>
</protein>
<evidence type="ECO:0000256" key="2">
    <source>
        <dbReference type="SAM" id="Coils"/>
    </source>
</evidence>
<evidence type="ECO:0000256" key="3">
    <source>
        <dbReference type="SAM" id="MobiDB-lite"/>
    </source>
</evidence>
<evidence type="ECO:0000313" key="6">
    <source>
        <dbReference type="EMBL" id="CCW33928.1"/>
    </source>
</evidence>
<evidence type="ECO:0000259" key="5">
    <source>
        <dbReference type="Pfam" id="PF24568"/>
    </source>
</evidence>
<dbReference type="Gene3D" id="2.70.70.10">
    <property type="entry name" value="Glucose Permease (Domain IIA)"/>
    <property type="match status" value="1"/>
</dbReference>
<organism evidence="6 7">
    <name type="scientific">Chthonomonas calidirosea (strain DSM 23976 / ICMP 18418 / T49)</name>
    <dbReference type="NCBI Taxonomy" id="1303518"/>
    <lineage>
        <taxon>Bacteria</taxon>
        <taxon>Bacillati</taxon>
        <taxon>Armatimonadota</taxon>
        <taxon>Chthonomonadia</taxon>
        <taxon>Chthonomonadales</taxon>
        <taxon>Chthonomonadaceae</taxon>
        <taxon>Chthonomonas</taxon>
    </lineage>
</organism>
<dbReference type="InterPro" id="IPR011055">
    <property type="entry name" value="Dup_hybrid_motif"/>
</dbReference>
<dbReference type="eggNOG" id="COG4942">
    <property type="taxonomic scope" value="Bacteria"/>
</dbReference>
<dbReference type="InParanoid" id="S0EW91"/>
<reference evidence="7" key="1">
    <citation type="submission" date="2013-03" db="EMBL/GenBank/DDBJ databases">
        <title>Genome sequence of Chthonomonas calidirosea, the first sequenced genome from the Armatimonadetes phylum (formally candidate division OP10).</title>
        <authorList>
            <person name="Lee K.C.Y."/>
            <person name="Morgan X.C."/>
            <person name="Dunfield P.F."/>
            <person name="Tamas I."/>
            <person name="Houghton K.M."/>
            <person name="Vyssotski M."/>
            <person name="Ryan J.L.J."/>
            <person name="Lagutin K."/>
            <person name="McDonald I.R."/>
            <person name="Stott M.B."/>
        </authorList>
    </citation>
    <scope>NUCLEOTIDE SEQUENCE [LARGE SCALE GENOMIC DNA]</scope>
    <source>
        <strain evidence="7">DSM 23976 / ICMP 18418 / T49</strain>
    </source>
</reference>
<dbReference type="PANTHER" id="PTHR21666:SF289">
    <property type="entry name" value="L-ALA--D-GLU ENDOPEPTIDASE"/>
    <property type="match status" value="1"/>
</dbReference>
<dbReference type="SUPFAM" id="SSF51261">
    <property type="entry name" value="Duplicated hybrid motif"/>
    <property type="match status" value="1"/>
</dbReference>
<feature type="domain" description="Peptidoglycan hydrolase PcsB coiled-coil" evidence="5">
    <location>
        <begin position="132"/>
        <end position="200"/>
    </location>
</feature>
<feature type="domain" description="M23ase beta-sheet core" evidence="4">
    <location>
        <begin position="338"/>
        <end position="433"/>
    </location>
</feature>
<dbReference type="InterPro" id="IPR016047">
    <property type="entry name" value="M23ase_b-sheet_dom"/>
</dbReference>
<evidence type="ECO:0000313" key="7">
    <source>
        <dbReference type="Proteomes" id="UP000014227"/>
    </source>
</evidence>
<sequence>MRHTSSILIILCMLQCLLSGRSCIGSPLHPPSNHTRPSRQSPKKTQKVTAELAREAVRKKRQLASQLHGLRGHIAAVRAKIRATRVKERHLHVVLHVTKQQVDAARARLQDISDRMSALEHQHQVVLEHLAATQKKLAFQRKMLAERIRENYMRGQISYAEVLLRAASVSDLLSRGVYVRQIVRSDMALINSVQRDIVQIQIDKRRLEAQEAQQQQLAALYEQRKKEYLTLQWAQEEALSHTVALRTQEEEELDELEGEAEAMTARIQFLSGLLEERRREEEAAWRAAHPNAPRRELRQAEEHFAIAPIWRGELIKPVNGVITSEFGMRYHPILHRYRMHTGVDIAAPEGTPIHAAGDGTVIVASYLNGYGYTVVIDHGRGLTTLYGHCSELLVHVGETVHQGQIIARVGATGLATGPHCHFEVRVDGRPVKPF</sequence>
<keyword evidence="7" id="KW-1185">Reference proteome</keyword>